<dbReference type="GO" id="GO:0061503">
    <property type="term" value="F:tRNA threonylcarbamoyladenosine dehydratase"/>
    <property type="evidence" value="ECO:0007669"/>
    <property type="project" value="TreeGrafter"/>
</dbReference>
<dbReference type="STRING" id="356660.SAMN05444336_11410"/>
<evidence type="ECO:0000313" key="3">
    <source>
        <dbReference type="EMBL" id="SDX93742.1"/>
    </source>
</evidence>
<feature type="domain" description="THIF-type NAD/FAD binding fold" evidence="1">
    <location>
        <begin position="211"/>
        <end position="352"/>
    </location>
</feature>
<dbReference type="Gene3D" id="3.40.50.720">
    <property type="entry name" value="NAD(P)-binding Rossmann-like Domain"/>
    <property type="match status" value="1"/>
</dbReference>
<evidence type="ECO:0000259" key="1">
    <source>
        <dbReference type="Pfam" id="PF00899"/>
    </source>
</evidence>
<dbReference type="Pfam" id="PF26398">
    <property type="entry name" value="Cap2_linker"/>
    <property type="match status" value="1"/>
</dbReference>
<evidence type="ECO:0000313" key="4">
    <source>
        <dbReference type="Proteomes" id="UP000199118"/>
    </source>
</evidence>
<evidence type="ECO:0000259" key="2">
    <source>
        <dbReference type="Pfam" id="PF26398"/>
    </source>
</evidence>
<dbReference type="SUPFAM" id="SSF69572">
    <property type="entry name" value="Activating enzymes of the ubiquitin-like proteins"/>
    <property type="match status" value="1"/>
</dbReference>
<dbReference type="CDD" id="cd01483">
    <property type="entry name" value="E1_enzyme_family"/>
    <property type="match status" value="1"/>
</dbReference>
<dbReference type="EMBL" id="FNMZ01000014">
    <property type="protein sequence ID" value="SDX93742.1"/>
    <property type="molecule type" value="Genomic_DNA"/>
</dbReference>
<organism evidence="3 4">
    <name type="scientific">Albimonas donghaensis</name>
    <dbReference type="NCBI Taxonomy" id="356660"/>
    <lineage>
        <taxon>Bacteria</taxon>
        <taxon>Pseudomonadati</taxon>
        <taxon>Pseudomonadota</taxon>
        <taxon>Alphaproteobacteria</taxon>
        <taxon>Rhodobacterales</taxon>
        <taxon>Paracoccaceae</taxon>
        <taxon>Albimonas</taxon>
    </lineage>
</organism>
<dbReference type="InterPro" id="IPR035985">
    <property type="entry name" value="Ubiquitin-activating_enz"/>
</dbReference>
<keyword evidence="4" id="KW-1185">Reference proteome</keyword>
<sequence>MPPLPGAGGSMLIGFSESDTDLGRWISAGDRSGGAALVEVSKQKSVVAVRSWSGQDGSSLHAPQWGDRISEASTMDVACRWLRLASLPIMGAWQLPRTYNELRVCLQNDGHDLGEILRTLGRQVRRTEVRGRAVLMLGFPVPERFGDADARMHWLAITDIPLTKKNAKIDGFRNTEPNRERHDGNLAHSGRRLTWSKCENWAPDQMRTRMREQPAVDDLKVLMIGAGSLGSQVAETLARSGITQIDVQDRDILSAGNLCRHSLDLTDIGRNKAESLVDRLNRVQPDMRSRAASSAFPERVQSDPPYDEYDVILDCSGENSVLRAIGRIDWHREKIFISLSMTWAAEGLLTWVSNGTALAAAEVIHRFSTLIESLGQPVQRAAVMEGIGCWHPVFPANPADVQLWSGIGARVILSALASRSDACGIHYLGDGGCVDYRAG</sequence>
<dbReference type="GO" id="GO:0008641">
    <property type="term" value="F:ubiquitin-like modifier activating enzyme activity"/>
    <property type="evidence" value="ECO:0007669"/>
    <property type="project" value="InterPro"/>
</dbReference>
<name>A0A1H3FRN1_9RHOB</name>
<dbReference type="Pfam" id="PF00899">
    <property type="entry name" value="ThiF"/>
    <property type="match status" value="1"/>
</dbReference>
<dbReference type="PANTHER" id="PTHR43267">
    <property type="entry name" value="TRNA THREONYLCARBAMOYLADENOSINE DEHYDRATASE"/>
    <property type="match status" value="1"/>
</dbReference>
<dbReference type="InterPro" id="IPR000594">
    <property type="entry name" value="ThiF_NAD_FAD-bd"/>
</dbReference>
<proteinExistence type="predicted"/>
<gene>
    <name evidence="3" type="ORF">SAMN05444336_11410</name>
</gene>
<accession>A0A1H3FRN1</accession>
<dbReference type="PANTHER" id="PTHR43267:SF1">
    <property type="entry name" value="TRNA THREONYLCARBAMOYLADENOSINE DEHYDRATASE"/>
    <property type="match status" value="1"/>
</dbReference>
<reference evidence="3 4" key="1">
    <citation type="submission" date="2016-10" db="EMBL/GenBank/DDBJ databases">
        <authorList>
            <person name="de Groot N.N."/>
        </authorList>
    </citation>
    <scope>NUCLEOTIDE SEQUENCE [LARGE SCALE GENOMIC DNA]</scope>
    <source>
        <strain evidence="3 4">DSM 17890</strain>
    </source>
</reference>
<dbReference type="AlphaFoldDB" id="A0A1H3FRN1"/>
<dbReference type="InterPro" id="IPR045886">
    <property type="entry name" value="ThiF/MoeB/HesA"/>
</dbReference>
<dbReference type="GO" id="GO:0061504">
    <property type="term" value="P:cyclic threonylcarbamoyladenosine biosynthetic process"/>
    <property type="evidence" value="ECO:0007669"/>
    <property type="project" value="TreeGrafter"/>
</dbReference>
<dbReference type="InterPro" id="IPR058964">
    <property type="entry name" value="Cap2_linker"/>
</dbReference>
<protein>
    <submittedName>
        <fullName evidence="3">ThiF family protein</fullName>
    </submittedName>
</protein>
<dbReference type="Proteomes" id="UP000199118">
    <property type="component" value="Unassembled WGS sequence"/>
</dbReference>
<feature type="domain" description="Cap2 central linker" evidence="2">
    <location>
        <begin position="8"/>
        <end position="201"/>
    </location>
</feature>